<proteinExistence type="predicted"/>
<keyword evidence="2" id="KW-1185">Reference proteome</keyword>
<accession>A0ABV8V753</accession>
<comment type="caution">
    <text evidence="1">The sequence shown here is derived from an EMBL/GenBank/DDBJ whole genome shotgun (WGS) entry which is preliminary data.</text>
</comment>
<name>A0ABV8V753_9GAMM</name>
<evidence type="ECO:0000313" key="2">
    <source>
        <dbReference type="Proteomes" id="UP001595840"/>
    </source>
</evidence>
<dbReference type="Proteomes" id="UP001595840">
    <property type="component" value="Unassembled WGS sequence"/>
</dbReference>
<gene>
    <name evidence="1" type="ORF">ACFOX3_13205</name>
</gene>
<organism evidence="1 2">
    <name type="scientific">Simiduia curdlanivorans</name>
    <dbReference type="NCBI Taxonomy" id="1492769"/>
    <lineage>
        <taxon>Bacteria</taxon>
        <taxon>Pseudomonadati</taxon>
        <taxon>Pseudomonadota</taxon>
        <taxon>Gammaproteobacteria</taxon>
        <taxon>Cellvibrionales</taxon>
        <taxon>Cellvibrionaceae</taxon>
        <taxon>Simiduia</taxon>
    </lineage>
</organism>
<evidence type="ECO:0000313" key="1">
    <source>
        <dbReference type="EMBL" id="MFC4363266.1"/>
    </source>
</evidence>
<sequence>MIIKFMSGDEELFALLVEKEFQSSFEELMFGLKKEYLFECRNKIFGNICFYEVSSLSKERVEACLYYMKRNTTHKVWAYFRGEGWDEHFFIINAGMLTCKSIDPQGDTDLMPLIYDWWHKDLGDIKIGCEWESSKEELTPEAIDKLRKEVSHYDSNGNVIDDPTKLLADLNGDFSGKEIAAPYPSKIWNWYIPAFESCAREMINRSGFVPNNGIAYRRSYRLNGYLGYVWSFAQGNVEHLLVLRLRSRALGTNSGFFVEIQPGMSLDEAIVAAALVDGIYMPPEWIRYPKIVTIEDLDEVDEGLNMSYPEYFNGRIVSWKGNLKQSKEGYVFVDEKNSEHQILDKSLKNKIASASEKFKIALSDKVSVRVLIQTNSEYELLEVLAAEIYSEKGSSIGGWNTIGESP</sequence>
<protein>
    <submittedName>
        <fullName evidence="1">Uncharacterized protein</fullName>
    </submittedName>
</protein>
<dbReference type="EMBL" id="JBHSCX010000020">
    <property type="protein sequence ID" value="MFC4363266.1"/>
    <property type="molecule type" value="Genomic_DNA"/>
</dbReference>
<dbReference type="RefSeq" id="WP_290260955.1">
    <property type="nucleotide sequence ID" value="NZ_JAUFQG010000004.1"/>
</dbReference>
<reference evidence="2" key="1">
    <citation type="journal article" date="2019" name="Int. J. Syst. Evol. Microbiol.">
        <title>The Global Catalogue of Microorganisms (GCM) 10K type strain sequencing project: providing services to taxonomists for standard genome sequencing and annotation.</title>
        <authorList>
            <consortium name="The Broad Institute Genomics Platform"/>
            <consortium name="The Broad Institute Genome Sequencing Center for Infectious Disease"/>
            <person name="Wu L."/>
            <person name="Ma J."/>
        </authorList>
    </citation>
    <scope>NUCLEOTIDE SEQUENCE [LARGE SCALE GENOMIC DNA]</scope>
    <source>
        <strain evidence="2">CECT 8570</strain>
    </source>
</reference>